<dbReference type="InterPro" id="IPR007419">
    <property type="entry name" value="BFD-like_2Fe2S-bd_dom"/>
</dbReference>
<reference evidence="2 3" key="1">
    <citation type="submission" date="2014-12" db="EMBL/GenBank/DDBJ databases">
        <title>Genome assembly of Enhygromyxa salina DSM 15201.</title>
        <authorList>
            <person name="Sharma G."/>
            <person name="Subramanian S."/>
        </authorList>
    </citation>
    <scope>NUCLEOTIDE SEQUENCE [LARGE SCALE GENOMIC DNA]</scope>
    <source>
        <strain evidence="2 3">DSM 15201</strain>
    </source>
</reference>
<feature type="domain" description="Cyclic nucleotide-binding" evidence="1">
    <location>
        <begin position="25"/>
        <end position="136"/>
    </location>
</feature>
<evidence type="ECO:0000313" key="3">
    <source>
        <dbReference type="Proteomes" id="UP000031599"/>
    </source>
</evidence>
<dbReference type="Proteomes" id="UP000031599">
    <property type="component" value="Unassembled WGS sequence"/>
</dbReference>
<dbReference type="InterPro" id="IPR014710">
    <property type="entry name" value="RmlC-like_jellyroll"/>
</dbReference>
<dbReference type="EMBL" id="JMCC02000031">
    <property type="protein sequence ID" value="KIG16900.1"/>
    <property type="molecule type" value="Genomic_DNA"/>
</dbReference>
<dbReference type="SMART" id="SM00100">
    <property type="entry name" value="cNMP"/>
    <property type="match status" value="2"/>
</dbReference>
<dbReference type="PANTHER" id="PTHR23011">
    <property type="entry name" value="CYCLIC NUCLEOTIDE-BINDING DOMAIN CONTAINING PROTEIN"/>
    <property type="match status" value="1"/>
</dbReference>
<name>A0A0C2D5B3_9BACT</name>
<evidence type="ECO:0000259" key="1">
    <source>
        <dbReference type="PROSITE" id="PS50042"/>
    </source>
</evidence>
<organism evidence="2 3">
    <name type="scientific">Enhygromyxa salina</name>
    <dbReference type="NCBI Taxonomy" id="215803"/>
    <lineage>
        <taxon>Bacteria</taxon>
        <taxon>Pseudomonadati</taxon>
        <taxon>Myxococcota</taxon>
        <taxon>Polyangia</taxon>
        <taxon>Nannocystales</taxon>
        <taxon>Nannocystaceae</taxon>
        <taxon>Enhygromyxa</taxon>
    </lineage>
</organism>
<proteinExistence type="predicted"/>
<dbReference type="Pfam" id="PF00027">
    <property type="entry name" value="cNMP_binding"/>
    <property type="match status" value="2"/>
</dbReference>
<dbReference type="InterPro" id="IPR018490">
    <property type="entry name" value="cNMP-bd_dom_sf"/>
</dbReference>
<dbReference type="InterPro" id="IPR000595">
    <property type="entry name" value="cNMP-bd_dom"/>
</dbReference>
<dbReference type="Gene3D" id="1.10.10.1100">
    <property type="entry name" value="BFD-like [2Fe-2S]-binding domain"/>
    <property type="match status" value="1"/>
</dbReference>
<protein>
    <submittedName>
        <fullName evidence="2">PKA regulatory subunit-like protein</fullName>
    </submittedName>
</protein>
<dbReference type="CDD" id="cd00038">
    <property type="entry name" value="CAP_ED"/>
    <property type="match status" value="2"/>
</dbReference>
<dbReference type="Gene3D" id="2.60.120.10">
    <property type="entry name" value="Jelly Rolls"/>
    <property type="match status" value="2"/>
</dbReference>
<dbReference type="SUPFAM" id="SSF51206">
    <property type="entry name" value="cAMP-binding domain-like"/>
    <property type="match status" value="2"/>
</dbReference>
<gene>
    <name evidence="2" type="ORF">DB30_04062</name>
</gene>
<dbReference type="PROSITE" id="PS00889">
    <property type="entry name" value="CNMP_BINDING_2"/>
    <property type="match status" value="1"/>
</dbReference>
<feature type="domain" description="Cyclic nucleotide-binding" evidence="1">
    <location>
        <begin position="161"/>
        <end position="253"/>
    </location>
</feature>
<dbReference type="Pfam" id="PF04324">
    <property type="entry name" value="Fer2_BFD"/>
    <property type="match status" value="1"/>
</dbReference>
<dbReference type="InterPro" id="IPR041854">
    <property type="entry name" value="BFD-like_2Fe2S-bd_dom_sf"/>
</dbReference>
<dbReference type="PROSITE" id="PS50042">
    <property type="entry name" value="CNMP_BINDING_3"/>
    <property type="match status" value="2"/>
</dbReference>
<sequence>MATQRINISCIAGRLEAMESPESSLLTILRHSKLAALQHHASLVALVRQSRVVSIDAGAHLFRAGDDADAAYLLTLGALEIHADDGTLLDTEHPGALVGEQALMPGGRGQRNATILAQTDCRLLEIDRATFNELLGQQRAVLDEVSAARTRNRLGRTAAPLEALLATSEARSWEDGALVFREGAPPDGMYVVLSGQAQVVLMQNGEPVHIATVYPGQCFGEIGVIQGNPRSASVVAHNHLRAAFVSADRVKALNAANDSTEAYLESLIRSRELPHLGLASQHTVIENGQVCIQTVFSLHDGRELVALRTPDGHYTLTQSDSTVKETVHIAASTTVSLDADGRIIGFADTGNYEDVGGLQALAFNGSPLALQQRRMLKKAAKAAALLAPDKVLCRCLNVDRQTLVDCIAGGAGSLESLQEATGCGTGCGGCIRRIMPMLTGGGTEAPVVRLGPPQSAGDKGRFMGWLRSTLRG</sequence>
<dbReference type="PANTHER" id="PTHR23011:SF28">
    <property type="entry name" value="CYCLIC NUCLEOTIDE-BINDING DOMAIN CONTAINING PROTEIN"/>
    <property type="match status" value="1"/>
</dbReference>
<dbReference type="AlphaFoldDB" id="A0A0C2D5B3"/>
<dbReference type="InterPro" id="IPR018488">
    <property type="entry name" value="cNMP-bd_CS"/>
</dbReference>
<evidence type="ECO:0000313" key="2">
    <source>
        <dbReference type="EMBL" id="KIG16900.1"/>
    </source>
</evidence>
<comment type="caution">
    <text evidence="2">The sequence shown here is derived from an EMBL/GenBank/DDBJ whole genome shotgun (WGS) entry which is preliminary data.</text>
</comment>
<accession>A0A0C2D5B3</accession>